<feature type="domain" description="HTH lysR-type" evidence="5">
    <location>
        <begin position="36"/>
        <end position="93"/>
    </location>
</feature>
<dbReference type="CDD" id="cd05466">
    <property type="entry name" value="PBP2_LTTR_substrate"/>
    <property type="match status" value="1"/>
</dbReference>
<evidence type="ECO:0000256" key="1">
    <source>
        <dbReference type="ARBA" id="ARBA00009437"/>
    </source>
</evidence>
<dbReference type="Gene3D" id="3.40.190.290">
    <property type="match status" value="1"/>
</dbReference>
<keyword evidence="2" id="KW-0805">Transcription regulation</keyword>
<dbReference type="InterPro" id="IPR005119">
    <property type="entry name" value="LysR_subst-bd"/>
</dbReference>
<sequence>MASLSAGARSTLSCLRRPRAVRRSKRVSRQSPVTDFDIRLLRVFKAVAECGGFSAAENELGISRSAISLHMGDLEKRLGLKLCRRGRGGFALTEEGREVLEGARRLLSGLEAFRTEVNALHHSLRGELNIGITDTLVSSPEMRITHALASLKAQGPEVRINMHMDPPGEIARGVLDGRLHVGVVPAVNLPASVDSQALYSERSGLYCGRGHPLFAEPSTALEALGGWQALGQWDAVVPSYPLSEAGRERHVGLKPSATASDREGAAFLILTGAYIGYLPDHHANLWVAQGRLRELCSESAAYETPFVAITRRDRRPHRVLEAFLAALGKSDAGVSGD</sequence>
<evidence type="ECO:0000313" key="7">
    <source>
        <dbReference type="Proteomes" id="UP000241895"/>
    </source>
</evidence>
<evidence type="ECO:0000256" key="3">
    <source>
        <dbReference type="ARBA" id="ARBA00023125"/>
    </source>
</evidence>
<gene>
    <name evidence="6" type="ORF">C6W88_14090</name>
</gene>
<proteinExistence type="inferred from homology"/>
<keyword evidence="3" id="KW-0238">DNA-binding</keyword>
<keyword evidence="4" id="KW-0804">Transcription</keyword>
<accession>A0ABX5IUI0</accession>
<dbReference type="Pfam" id="PF00126">
    <property type="entry name" value="HTH_1"/>
    <property type="match status" value="1"/>
</dbReference>
<dbReference type="PANTHER" id="PTHR30126:SF98">
    <property type="entry name" value="HTH-TYPE TRANSCRIPTIONAL ACTIVATOR BAUR"/>
    <property type="match status" value="1"/>
</dbReference>
<protein>
    <submittedName>
        <fullName evidence="6">LuxR family transcriptional regulator</fullName>
    </submittedName>
</protein>
<dbReference type="InterPro" id="IPR036390">
    <property type="entry name" value="WH_DNA-bd_sf"/>
</dbReference>
<comment type="similarity">
    <text evidence="1">Belongs to the LysR transcriptional regulatory family.</text>
</comment>
<dbReference type="Pfam" id="PF03466">
    <property type="entry name" value="LysR_substrate"/>
    <property type="match status" value="1"/>
</dbReference>
<evidence type="ECO:0000256" key="2">
    <source>
        <dbReference type="ARBA" id="ARBA00023015"/>
    </source>
</evidence>
<dbReference type="PANTHER" id="PTHR30126">
    <property type="entry name" value="HTH-TYPE TRANSCRIPTIONAL REGULATOR"/>
    <property type="match status" value="1"/>
</dbReference>
<keyword evidence="7" id="KW-1185">Reference proteome</keyword>
<dbReference type="InterPro" id="IPR000847">
    <property type="entry name" value="LysR_HTH_N"/>
</dbReference>
<dbReference type="PROSITE" id="PS50931">
    <property type="entry name" value="HTH_LYSR"/>
    <property type="match status" value="1"/>
</dbReference>
<dbReference type="Proteomes" id="UP000241895">
    <property type="component" value="Unassembled WGS sequence"/>
</dbReference>
<reference evidence="6 7" key="1">
    <citation type="submission" date="2018-03" db="EMBL/GenBank/DDBJ databases">
        <authorList>
            <person name="Zhou J."/>
            <person name="Li X."/>
            <person name="Xue M."/>
            <person name="Yin J."/>
        </authorList>
    </citation>
    <scope>NUCLEOTIDE SEQUENCE [LARGE SCALE GENOMIC DNA]</scope>
    <source>
        <strain evidence="6 7">SYSU ZJ2214</strain>
    </source>
</reference>
<dbReference type="EMBL" id="PXNS01000007">
    <property type="protein sequence ID" value="PTL94070.1"/>
    <property type="molecule type" value="Genomic_DNA"/>
</dbReference>
<dbReference type="InterPro" id="IPR036388">
    <property type="entry name" value="WH-like_DNA-bd_sf"/>
</dbReference>
<evidence type="ECO:0000256" key="4">
    <source>
        <dbReference type="ARBA" id="ARBA00023163"/>
    </source>
</evidence>
<name>A0ABX5IUI0_9GAMM</name>
<dbReference type="SUPFAM" id="SSF46785">
    <property type="entry name" value="Winged helix' DNA-binding domain"/>
    <property type="match status" value="1"/>
</dbReference>
<evidence type="ECO:0000259" key="5">
    <source>
        <dbReference type="PROSITE" id="PS50931"/>
    </source>
</evidence>
<comment type="caution">
    <text evidence="6">The sequence shown here is derived from an EMBL/GenBank/DDBJ whole genome shotgun (WGS) entry which is preliminary data.</text>
</comment>
<organism evidence="6 7">
    <name type="scientific">Halomonas litopenaei</name>
    <dbReference type="NCBI Taxonomy" id="2109328"/>
    <lineage>
        <taxon>Bacteria</taxon>
        <taxon>Pseudomonadati</taxon>
        <taxon>Pseudomonadota</taxon>
        <taxon>Gammaproteobacteria</taxon>
        <taxon>Oceanospirillales</taxon>
        <taxon>Halomonadaceae</taxon>
        <taxon>Halomonas</taxon>
    </lineage>
</organism>
<dbReference type="Gene3D" id="1.10.10.10">
    <property type="entry name" value="Winged helix-like DNA-binding domain superfamily/Winged helix DNA-binding domain"/>
    <property type="match status" value="1"/>
</dbReference>
<evidence type="ECO:0000313" key="6">
    <source>
        <dbReference type="EMBL" id="PTL94070.1"/>
    </source>
</evidence>
<dbReference type="SUPFAM" id="SSF53850">
    <property type="entry name" value="Periplasmic binding protein-like II"/>
    <property type="match status" value="1"/>
</dbReference>